<feature type="domain" description="Serine/threonine specific protein phosphatases" evidence="15">
    <location>
        <begin position="176"/>
        <end position="181"/>
    </location>
</feature>
<evidence type="ECO:0000313" key="17">
    <source>
        <dbReference type="Proteomes" id="UP000193067"/>
    </source>
</evidence>
<evidence type="ECO:0000256" key="8">
    <source>
        <dbReference type="ARBA" id="ARBA00022860"/>
    </source>
</evidence>
<feature type="compositionally biased region" description="Acidic residues" evidence="14">
    <location>
        <begin position="417"/>
        <end position="439"/>
    </location>
</feature>
<dbReference type="GO" id="GO:0005516">
    <property type="term" value="F:calmodulin binding"/>
    <property type="evidence" value="ECO:0007669"/>
    <property type="project" value="UniProtKB-KW"/>
</dbReference>
<dbReference type="PANTHER" id="PTHR45673">
    <property type="entry name" value="SERINE/THREONINE-PROTEIN PHOSPHATASE 2B CATALYTIC SUBUNIT 1-RELATED"/>
    <property type="match status" value="1"/>
</dbReference>
<dbReference type="AlphaFoldDB" id="A0A1Y2J2M2"/>
<organism evidence="16 17">
    <name type="scientific">Trametes coccinea (strain BRFM310)</name>
    <name type="common">Pycnoporus coccineus</name>
    <dbReference type="NCBI Taxonomy" id="1353009"/>
    <lineage>
        <taxon>Eukaryota</taxon>
        <taxon>Fungi</taxon>
        <taxon>Dikarya</taxon>
        <taxon>Basidiomycota</taxon>
        <taxon>Agaricomycotina</taxon>
        <taxon>Agaricomycetes</taxon>
        <taxon>Polyporales</taxon>
        <taxon>Polyporaceae</taxon>
        <taxon>Trametes</taxon>
    </lineage>
</organism>
<keyword evidence="10" id="KW-0408">Iron</keyword>
<evidence type="ECO:0000256" key="14">
    <source>
        <dbReference type="SAM" id="MobiDB-lite"/>
    </source>
</evidence>
<keyword evidence="9" id="KW-0904">Protein phosphatase</keyword>
<evidence type="ECO:0000259" key="15">
    <source>
        <dbReference type="PROSITE" id="PS00125"/>
    </source>
</evidence>
<dbReference type="Proteomes" id="UP000193067">
    <property type="component" value="Unassembled WGS sequence"/>
</dbReference>
<evidence type="ECO:0000256" key="9">
    <source>
        <dbReference type="ARBA" id="ARBA00022912"/>
    </source>
</evidence>
<evidence type="ECO:0000256" key="7">
    <source>
        <dbReference type="ARBA" id="ARBA00022833"/>
    </source>
</evidence>
<evidence type="ECO:0000256" key="5">
    <source>
        <dbReference type="ARBA" id="ARBA00022723"/>
    </source>
</evidence>
<evidence type="ECO:0000256" key="13">
    <source>
        <dbReference type="RuleBase" id="RU004273"/>
    </source>
</evidence>
<keyword evidence="5" id="KW-0479">Metal-binding</keyword>
<feature type="region of interest" description="Disordered" evidence="14">
    <location>
        <begin position="417"/>
        <end position="443"/>
    </location>
</feature>
<dbReference type="GO" id="GO:0033192">
    <property type="term" value="F:calmodulin-dependent protein phosphatase activity"/>
    <property type="evidence" value="ECO:0007669"/>
    <property type="project" value="InterPro"/>
</dbReference>
<evidence type="ECO:0000256" key="12">
    <source>
        <dbReference type="ARBA" id="ARBA00048336"/>
    </source>
</evidence>
<protein>
    <recommendedName>
        <fullName evidence="13">Serine/threonine-protein phosphatase</fullName>
        <ecNumber evidence="13">3.1.3.16</ecNumber>
    </recommendedName>
</protein>
<dbReference type="SMART" id="SM00156">
    <property type="entry name" value="PP2Ac"/>
    <property type="match status" value="1"/>
</dbReference>
<keyword evidence="17" id="KW-1185">Reference proteome</keyword>
<sequence length="634" mass="71793">MAYMPAEDGYYSNAYHQMQAKQSVPISHAPPSPTRNLQERQAPHVPPPATHIPTDEEFFVFDPHTGRNRPNVEYLRQHFFHEGRISHQHALFILDQATDLMSREPNLLAVPSPVTVCGDIHGQYYDLMKIFEVGGSFEESNYLFLGDYVDRGCFGIECLLYLYALKLCYPNRLFLLRGNHECRHLTEYFTFKRECLHKYSAEIYDACIKSFQALPVTALVDGKFFCVHGGISPELDTLHDLERMNRFEEPASKGLLCDLLWADPIPNFGHETEPSYEYPRGLPANIPFIDNHTRGCSYYFTYEAACKFLERNQLLGIFRGHEAQDAGYTMHRKTPTKKFPSVITIFSAPNYLDVYHNRGAIIKYKNRNITIRQYNASSHPYWLPNFMDAFTWSLPFVGEKITEMLLAILSVCSDQELESTSSEEDDSERLRELDEDFDGDDTRTVADLSLNPNEISERRQEIKNKILAIGKMQRIFQLLREEAENATELTPTGVAPTPTAWPGGFHQPGAPGDALAVQGTQMRRMIRTFSDARASDIANERMPQYDYTAAPSIPLVPVPSMRLPNLALASGGTGGAGAHEEAPEGRRNIEELIKRALEEEGLGDGGMVERLADRIARGARPSRPRGLKRFETAP</sequence>
<dbReference type="OrthoDB" id="5593063at2759"/>
<evidence type="ECO:0000256" key="1">
    <source>
        <dbReference type="ARBA" id="ARBA00001947"/>
    </source>
</evidence>
<dbReference type="Gene3D" id="3.60.21.10">
    <property type="match status" value="1"/>
</dbReference>
<evidence type="ECO:0000256" key="4">
    <source>
        <dbReference type="ARBA" id="ARBA00011112"/>
    </source>
</evidence>
<evidence type="ECO:0000256" key="11">
    <source>
        <dbReference type="ARBA" id="ARBA00047761"/>
    </source>
</evidence>
<evidence type="ECO:0000256" key="6">
    <source>
        <dbReference type="ARBA" id="ARBA00022801"/>
    </source>
</evidence>
<evidence type="ECO:0000256" key="10">
    <source>
        <dbReference type="ARBA" id="ARBA00023004"/>
    </source>
</evidence>
<dbReference type="InterPro" id="IPR006186">
    <property type="entry name" value="Ser/Thr-sp_prot-phosphatase"/>
</dbReference>
<dbReference type="InterPro" id="IPR043360">
    <property type="entry name" value="PP2B"/>
</dbReference>
<feature type="region of interest" description="Disordered" evidence="14">
    <location>
        <begin position="21"/>
        <end position="49"/>
    </location>
</feature>
<comment type="cofactor">
    <cofactor evidence="2">
        <name>Fe(3+)</name>
        <dbReference type="ChEBI" id="CHEBI:29034"/>
    </cofactor>
</comment>
<dbReference type="SUPFAM" id="SSF56300">
    <property type="entry name" value="Metallo-dependent phosphatases"/>
    <property type="match status" value="1"/>
</dbReference>
<keyword evidence="8" id="KW-0112">Calmodulin-binding</keyword>
<proteinExistence type="inferred from homology"/>
<accession>A0A1Y2J2M2</accession>
<comment type="subunit">
    <text evidence="4">Composed of two components (A and B), the A component is the catalytic subunit and the B component confers calcium sensitivity.</text>
</comment>
<gene>
    <name evidence="16" type="ORF">PYCCODRAFT_1455777</name>
</gene>
<comment type="catalytic activity">
    <reaction evidence="11">
        <text>O-phospho-L-seryl-[protein] + H2O = L-seryl-[protein] + phosphate</text>
        <dbReference type="Rhea" id="RHEA:20629"/>
        <dbReference type="Rhea" id="RHEA-COMP:9863"/>
        <dbReference type="Rhea" id="RHEA-COMP:11604"/>
        <dbReference type="ChEBI" id="CHEBI:15377"/>
        <dbReference type="ChEBI" id="CHEBI:29999"/>
        <dbReference type="ChEBI" id="CHEBI:43474"/>
        <dbReference type="ChEBI" id="CHEBI:83421"/>
        <dbReference type="EC" id="3.1.3.16"/>
    </reaction>
</comment>
<comment type="cofactor">
    <cofactor evidence="1">
        <name>Zn(2+)</name>
        <dbReference type="ChEBI" id="CHEBI:29105"/>
    </cofactor>
</comment>
<dbReference type="InterPro" id="IPR029052">
    <property type="entry name" value="Metallo-depent_PP-like"/>
</dbReference>
<dbReference type="EC" id="3.1.3.16" evidence="13"/>
<dbReference type="GO" id="GO:0097720">
    <property type="term" value="P:calcineurin-mediated signaling"/>
    <property type="evidence" value="ECO:0007669"/>
    <property type="project" value="InterPro"/>
</dbReference>
<dbReference type="InterPro" id="IPR004843">
    <property type="entry name" value="Calcineurin-like_PHP"/>
</dbReference>
<dbReference type="PRINTS" id="PR00114">
    <property type="entry name" value="STPHPHTASE"/>
</dbReference>
<dbReference type="EMBL" id="KZ084087">
    <property type="protein sequence ID" value="OSD07658.1"/>
    <property type="molecule type" value="Genomic_DNA"/>
</dbReference>
<feature type="region of interest" description="Disordered" evidence="14">
    <location>
        <begin position="613"/>
        <end position="634"/>
    </location>
</feature>
<dbReference type="GO" id="GO:0046872">
    <property type="term" value="F:metal ion binding"/>
    <property type="evidence" value="ECO:0007669"/>
    <property type="project" value="UniProtKB-KW"/>
</dbReference>
<keyword evidence="6 13" id="KW-0378">Hydrolase</keyword>
<keyword evidence="7" id="KW-0862">Zinc</keyword>
<dbReference type="PROSITE" id="PS00125">
    <property type="entry name" value="SER_THR_PHOSPHATASE"/>
    <property type="match status" value="1"/>
</dbReference>
<dbReference type="CDD" id="cd07416">
    <property type="entry name" value="MPP_PP2B"/>
    <property type="match status" value="1"/>
</dbReference>
<reference evidence="16 17" key="1">
    <citation type="journal article" date="2015" name="Biotechnol. Biofuels">
        <title>Enhanced degradation of softwood versus hardwood by the white-rot fungus Pycnoporus coccineus.</title>
        <authorList>
            <person name="Couturier M."/>
            <person name="Navarro D."/>
            <person name="Chevret D."/>
            <person name="Henrissat B."/>
            <person name="Piumi F."/>
            <person name="Ruiz-Duenas F.J."/>
            <person name="Martinez A.T."/>
            <person name="Grigoriev I.V."/>
            <person name="Riley R."/>
            <person name="Lipzen A."/>
            <person name="Berrin J.G."/>
            <person name="Master E.R."/>
            <person name="Rosso M.N."/>
        </authorList>
    </citation>
    <scope>NUCLEOTIDE SEQUENCE [LARGE SCALE GENOMIC DNA]</scope>
    <source>
        <strain evidence="16 17">BRFM310</strain>
    </source>
</reference>
<comment type="similarity">
    <text evidence="3">Belongs to the PPP phosphatase family. PP-2B subfamily.</text>
</comment>
<dbReference type="InterPro" id="IPR041751">
    <property type="entry name" value="MPP_PP2B"/>
</dbReference>
<evidence type="ECO:0000256" key="3">
    <source>
        <dbReference type="ARBA" id="ARBA00009905"/>
    </source>
</evidence>
<dbReference type="Pfam" id="PF00149">
    <property type="entry name" value="Metallophos"/>
    <property type="match status" value="1"/>
</dbReference>
<comment type="catalytic activity">
    <reaction evidence="12 13">
        <text>O-phospho-L-threonyl-[protein] + H2O = L-threonyl-[protein] + phosphate</text>
        <dbReference type="Rhea" id="RHEA:47004"/>
        <dbReference type="Rhea" id="RHEA-COMP:11060"/>
        <dbReference type="Rhea" id="RHEA-COMP:11605"/>
        <dbReference type="ChEBI" id="CHEBI:15377"/>
        <dbReference type="ChEBI" id="CHEBI:30013"/>
        <dbReference type="ChEBI" id="CHEBI:43474"/>
        <dbReference type="ChEBI" id="CHEBI:61977"/>
        <dbReference type="EC" id="3.1.3.16"/>
    </reaction>
</comment>
<name>A0A1Y2J2M2_TRAC3</name>
<evidence type="ECO:0000256" key="2">
    <source>
        <dbReference type="ARBA" id="ARBA00001965"/>
    </source>
</evidence>
<dbReference type="STRING" id="1353009.A0A1Y2J2M2"/>
<evidence type="ECO:0000313" key="16">
    <source>
        <dbReference type="EMBL" id="OSD07658.1"/>
    </source>
</evidence>